<dbReference type="PRINTS" id="PR00420">
    <property type="entry name" value="RNGMNOXGNASE"/>
</dbReference>
<evidence type="ECO:0000256" key="6">
    <source>
        <dbReference type="SAM" id="MobiDB-lite"/>
    </source>
</evidence>
<comment type="subcellular location">
    <subcellularLocation>
        <location evidence="5">Cytoplasm</location>
    </subcellularLocation>
</comment>
<evidence type="ECO:0000256" key="3">
    <source>
        <dbReference type="ARBA" id="ARBA00023002"/>
    </source>
</evidence>
<dbReference type="GO" id="GO:0071949">
    <property type="term" value="F:FAD binding"/>
    <property type="evidence" value="ECO:0007669"/>
    <property type="project" value="InterPro"/>
</dbReference>
<dbReference type="InterPro" id="IPR043683">
    <property type="entry name" value="TetX_monooxygenase"/>
</dbReference>
<dbReference type="EMBL" id="JACCBY010000001">
    <property type="protein sequence ID" value="NYD89070.1"/>
    <property type="molecule type" value="Genomic_DNA"/>
</dbReference>
<keyword evidence="9" id="KW-1185">Reference proteome</keyword>
<reference evidence="8 9" key="2">
    <citation type="submission" date="2020-08" db="EMBL/GenBank/DDBJ databases">
        <title>The Agave Microbiome: Exploring the role of microbial communities in plant adaptations to desert environments.</title>
        <authorList>
            <person name="Partida-Martinez L.P."/>
        </authorList>
    </citation>
    <scope>NUCLEOTIDE SEQUENCE [LARGE SCALE GENOMIC DNA]</scope>
    <source>
        <strain evidence="8 9">AS2.3</strain>
    </source>
</reference>
<dbReference type="GO" id="GO:0005737">
    <property type="term" value="C:cytoplasm"/>
    <property type="evidence" value="ECO:0007669"/>
    <property type="project" value="UniProtKB-SubCell"/>
</dbReference>
<dbReference type="GO" id="GO:0004497">
    <property type="term" value="F:monooxygenase activity"/>
    <property type="evidence" value="ECO:0007669"/>
    <property type="project" value="UniProtKB-UniRule"/>
</dbReference>
<protein>
    <recommendedName>
        <fullName evidence="5">Flavin-dependent monooxygenase</fullName>
    </recommendedName>
    <alternativeName>
        <fullName evidence="5">TetX monooxygenase</fullName>
        <shortName evidence="5">TetX</shortName>
        <ecNumber evidence="5">1.14.13.-</ecNumber>
    </alternativeName>
</protein>
<reference evidence="8 9" key="1">
    <citation type="submission" date="2020-07" db="EMBL/GenBank/DDBJ databases">
        <authorList>
            <person name="Partida-Martinez L."/>
            <person name="Huntemann M."/>
            <person name="Clum A."/>
            <person name="Wang J."/>
            <person name="Palaniappan K."/>
            <person name="Ritter S."/>
            <person name="Chen I.-M."/>
            <person name="Stamatis D."/>
            <person name="Reddy T."/>
            <person name="O'Malley R."/>
            <person name="Daum C."/>
            <person name="Shapiro N."/>
            <person name="Ivanova N."/>
            <person name="Kyrpides N."/>
            <person name="Woyke T."/>
        </authorList>
    </citation>
    <scope>NUCLEOTIDE SEQUENCE [LARGE SCALE GENOMIC DNA]</scope>
    <source>
        <strain evidence="8 9">AS2.3</strain>
    </source>
</reference>
<comment type="function">
    <text evidence="5">An FAD-requiring monooxygenase active on some tetracycline antibiotic derivatives, which leads to their inactivation. Hydroxylates carbon 11a of tetracycline and some analogs.</text>
</comment>
<keyword evidence="1 5" id="KW-0285">Flavoprotein</keyword>
<dbReference type="Pfam" id="PF01494">
    <property type="entry name" value="FAD_binding_3"/>
    <property type="match status" value="1"/>
</dbReference>
<keyword evidence="4 5" id="KW-0503">Monooxygenase</keyword>
<feature type="region of interest" description="Disordered" evidence="6">
    <location>
        <begin position="1"/>
        <end position="21"/>
    </location>
</feature>
<evidence type="ECO:0000256" key="2">
    <source>
        <dbReference type="ARBA" id="ARBA00022827"/>
    </source>
</evidence>
<comment type="cofactor">
    <cofactor evidence="5">
        <name>FAD</name>
        <dbReference type="ChEBI" id="CHEBI:57692"/>
    </cofactor>
</comment>
<dbReference type="EC" id="1.14.13.-" evidence="5"/>
<feature type="binding site" evidence="5">
    <location>
        <position position="80"/>
    </location>
    <ligand>
        <name>FAD</name>
        <dbReference type="ChEBI" id="CHEBI:57692"/>
    </ligand>
</feature>
<keyword evidence="3 5" id="KW-0560">Oxidoreductase</keyword>
<dbReference type="SUPFAM" id="SSF51905">
    <property type="entry name" value="FAD/NAD(P)-binding domain"/>
    <property type="match status" value="1"/>
</dbReference>
<evidence type="ECO:0000259" key="7">
    <source>
        <dbReference type="Pfam" id="PF01494"/>
    </source>
</evidence>
<dbReference type="InterPro" id="IPR036188">
    <property type="entry name" value="FAD/NAD-bd_sf"/>
</dbReference>
<dbReference type="Proteomes" id="UP000517753">
    <property type="component" value="Unassembled WGS sequence"/>
</dbReference>
<organism evidence="8 9">
    <name type="scientific">Sphingomonas melonis</name>
    <dbReference type="NCBI Taxonomy" id="152682"/>
    <lineage>
        <taxon>Bacteria</taxon>
        <taxon>Pseudomonadati</taxon>
        <taxon>Pseudomonadota</taxon>
        <taxon>Alphaproteobacteria</taxon>
        <taxon>Sphingomonadales</taxon>
        <taxon>Sphingomonadaceae</taxon>
        <taxon>Sphingomonas</taxon>
    </lineage>
</organism>
<dbReference type="PANTHER" id="PTHR46972:SF1">
    <property type="entry name" value="FAD DEPENDENT OXIDOREDUCTASE DOMAIN-CONTAINING PROTEIN"/>
    <property type="match status" value="1"/>
</dbReference>
<sequence>MVATTPAHTPAKSRPAAPLMSMRAARETKERLQMREDVTIIGAGLGGLVLAGMLHRHGIEVAVYEGEASADARAQGGLLDLHEHSGQRAVRELGLYGKFLTLVRPGEDAKRVVDREATVLLDRPGNAASARPEIDRGELRQMLLSTLPPGVVRWGHKVSSVRATGSSRHTVAFANGSAVETMLLVGADGAWSRVRPLLTDASPAYTGTYFLELHLGPDDPRAHAAAAVIGSGTLMAVAPNQGILAHRNADGSIHTYVAVSRPEACATADVLTATARMATLFDGWAPSLRALIASDGVPVIRSIYALPSSLTWRRKPGVTLLGDAAHLMSPFAGEGANLAMLDGAELARALISHPDNHEAALAAYENELFARSHPVAYLSASNLARFFGPDALMSVVGLFANQ</sequence>
<keyword evidence="5" id="KW-0547">Nucleotide-binding</keyword>
<dbReference type="PANTHER" id="PTHR46972">
    <property type="entry name" value="MONOOXYGENASE ASQM-RELATED"/>
    <property type="match status" value="1"/>
</dbReference>
<keyword evidence="5" id="KW-0963">Cytoplasm</keyword>
<comment type="caution">
    <text evidence="8">The sequence shown here is derived from an EMBL/GenBank/DDBJ whole genome shotgun (WGS) entry which is preliminary data.</text>
</comment>
<evidence type="ECO:0000256" key="5">
    <source>
        <dbReference type="HAMAP-Rule" id="MF_00845"/>
    </source>
</evidence>
<evidence type="ECO:0000256" key="1">
    <source>
        <dbReference type="ARBA" id="ARBA00022630"/>
    </source>
</evidence>
<comment type="catalytic activity">
    <reaction evidence="5">
        <text>a tetracycline + NADPH + O2 + H(+) = an 11a-hydroxytetracycline + NADP(+) + H2O</text>
        <dbReference type="Rhea" id="RHEA:61444"/>
        <dbReference type="ChEBI" id="CHEBI:15377"/>
        <dbReference type="ChEBI" id="CHEBI:15378"/>
        <dbReference type="ChEBI" id="CHEBI:15379"/>
        <dbReference type="ChEBI" id="CHEBI:57783"/>
        <dbReference type="ChEBI" id="CHEBI:58349"/>
        <dbReference type="ChEBI" id="CHEBI:144644"/>
        <dbReference type="ChEBI" id="CHEBI:144645"/>
    </reaction>
</comment>
<feature type="binding site" evidence="5">
    <location>
        <position position="73"/>
    </location>
    <ligand>
        <name>NADPH</name>
        <dbReference type="ChEBI" id="CHEBI:57783"/>
    </ligand>
</feature>
<feature type="binding site" evidence="5">
    <location>
        <position position="323"/>
    </location>
    <ligand>
        <name>FAD</name>
        <dbReference type="ChEBI" id="CHEBI:57692"/>
    </ligand>
</feature>
<accession>A0A7Y9FKR9</accession>
<keyword evidence="5" id="KW-0521">NADP</keyword>
<dbReference type="AlphaFoldDB" id="A0A7Y9FKR9"/>
<comment type="domain">
    <text evidence="5">Consists of an N-terminal FAD-binding domain with a Rossman fold and a C-terminal substrate-binding domain.</text>
</comment>
<evidence type="ECO:0000256" key="4">
    <source>
        <dbReference type="ARBA" id="ARBA00023033"/>
    </source>
</evidence>
<keyword evidence="2 5" id="KW-0274">FAD</keyword>
<proteinExistence type="inferred from homology"/>
<gene>
    <name evidence="8" type="ORF">HD841_000839</name>
</gene>
<evidence type="ECO:0000313" key="9">
    <source>
        <dbReference type="Proteomes" id="UP000517753"/>
    </source>
</evidence>
<dbReference type="GO" id="GO:0046677">
    <property type="term" value="P:response to antibiotic"/>
    <property type="evidence" value="ECO:0007669"/>
    <property type="project" value="InterPro"/>
</dbReference>
<dbReference type="RefSeq" id="WP_373562921.1">
    <property type="nucleotide sequence ID" value="NZ_JACCBY010000001.1"/>
</dbReference>
<evidence type="ECO:0000313" key="8">
    <source>
        <dbReference type="EMBL" id="NYD89070.1"/>
    </source>
</evidence>
<dbReference type="InterPro" id="IPR002938">
    <property type="entry name" value="FAD-bd"/>
</dbReference>
<dbReference type="HAMAP" id="MF_00845">
    <property type="entry name" value="TetX_monooxygenase"/>
    <property type="match status" value="1"/>
</dbReference>
<feature type="domain" description="FAD-binding" evidence="7">
    <location>
        <begin position="37"/>
        <end position="367"/>
    </location>
</feature>
<comment type="similarity">
    <text evidence="5">Belongs to the aromatic-ring hydroxylase family. TetX subfamily.</text>
</comment>
<feature type="binding site" evidence="5">
    <location>
        <position position="136"/>
    </location>
    <ligand>
        <name>FAD</name>
        <dbReference type="ChEBI" id="CHEBI:57692"/>
    </ligand>
</feature>
<dbReference type="Gene3D" id="3.50.50.60">
    <property type="entry name" value="FAD/NAD(P)-binding domain"/>
    <property type="match status" value="1"/>
</dbReference>
<name>A0A7Y9FKR9_9SPHN</name>
<comment type="subunit">
    <text evidence="5">Monomer.</text>
</comment>